<feature type="domain" description="EAL" evidence="5">
    <location>
        <begin position="1129"/>
        <end position="1376"/>
    </location>
</feature>
<dbReference type="InterPro" id="IPR035919">
    <property type="entry name" value="EAL_sf"/>
</dbReference>
<evidence type="ECO:0000259" key="6">
    <source>
        <dbReference type="PROSITE" id="PS50887"/>
    </source>
</evidence>
<evidence type="ECO:0000259" key="5">
    <source>
        <dbReference type="PROSITE" id="PS50883"/>
    </source>
</evidence>
<proteinExistence type="predicted"/>
<dbReference type="Gene3D" id="3.30.70.270">
    <property type="match status" value="1"/>
</dbReference>
<gene>
    <name evidence="7" type="ORF">FLL45_09605</name>
</gene>
<dbReference type="Pfam" id="PF08447">
    <property type="entry name" value="PAS_3"/>
    <property type="match status" value="1"/>
</dbReference>
<comment type="catalytic activity">
    <reaction evidence="4">
        <text>3',3'-c-di-GMP + H2O = 5'-phosphoguanylyl(3'-&gt;5')guanosine + H(+)</text>
        <dbReference type="Rhea" id="RHEA:24902"/>
        <dbReference type="ChEBI" id="CHEBI:15377"/>
        <dbReference type="ChEBI" id="CHEBI:15378"/>
        <dbReference type="ChEBI" id="CHEBI:58754"/>
        <dbReference type="ChEBI" id="CHEBI:58805"/>
        <dbReference type="EC" id="3.1.4.52"/>
    </reaction>
    <physiologicalReaction direction="left-to-right" evidence="4">
        <dbReference type="Rhea" id="RHEA:24903"/>
    </physiologicalReaction>
</comment>
<dbReference type="InterPro" id="IPR052155">
    <property type="entry name" value="Biofilm_reg_signaling"/>
</dbReference>
<dbReference type="CDD" id="cd01949">
    <property type="entry name" value="GGDEF"/>
    <property type="match status" value="1"/>
</dbReference>
<dbReference type="InterPro" id="IPR029787">
    <property type="entry name" value="Nucleotide_cyclase"/>
</dbReference>
<dbReference type="SMART" id="SM00267">
    <property type="entry name" value="GGDEF"/>
    <property type="match status" value="1"/>
</dbReference>
<dbReference type="NCBIfam" id="TIGR00254">
    <property type="entry name" value="GGDEF"/>
    <property type="match status" value="1"/>
</dbReference>
<dbReference type="Pfam" id="PF00563">
    <property type="entry name" value="EAL"/>
    <property type="match status" value="1"/>
</dbReference>
<evidence type="ECO:0000256" key="2">
    <source>
        <dbReference type="ARBA" id="ARBA00012282"/>
    </source>
</evidence>
<reference evidence="7 8" key="1">
    <citation type="submission" date="2019-06" db="EMBL/GenBank/DDBJ databases">
        <title>Draft genome of Aliikangiella marina GYP-15.</title>
        <authorList>
            <person name="Wang G."/>
        </authorList>
    </citation>
    <scope>NUCLEOTIDE SEQUENCE [LARGE SCALE GENOMIC DNA]</scope>
    <source>
        <strain evidence="7 8">GYP-15</strain>
    </source>
</reference>
<dbReference type="SUPFAM" id="SSF141868">
    <property type="entry name" value="EAL domain-like"/>
    <property type="match status" value="1"/>
</dbReference>
<dbReference type="GO" id="GO:0071111">
    <property type="term" value="F:cyclic-guanylate-specific phosphodiesterase activity"/>
    <property type="evidence" value="ECO:0007669"/>
    <property type="project" value="UniProtKB-EC"/>
</dbReference>
<dbReference type="InterPro" id="IPR013783">
    <property type="entry name" value="Ig-like_fold"/>
</dbReference>
<feature type="domain" description="GGDEF" evidence="6">
    <location>
        <begin position="987"/>
        <end position="1120"/>
    </location>
</feature>
<dbReference type="Gene3D" id="2.60.40.10">
    <property type="entry name" value="Immunoglobulins"/>
    <property type="match status" value="1"/>
</dbReference>
<dbReference type="Gene3D" id="3.20.20.450">
    <property type="entry name" value="EAL domain"/>
    <property type="match status" value="1"/>
</dbReference>
<dbReference type="Pfam" id="PF07495">
    <property type="entry name" value="Y_Y_Y"/>
    <property type="match status" value="1"/>
</dbReference>
<dbReference type="InterPro" id="IPR043128">
    <property type="entry name" value="Rev_trsase/Diguanyl_cyclase"/>
</dbReference>
<dbReference type="FunFam" id="3.30.70.270:FF:000001">
    <property type="entry name" value="Diguanylate cyclase domain protein"/>
    <property type="match status" value="1"/>
</dbReference>
<accession>A0A545TD82</accession>
<evidence type="ECO:0000256" key="3">
    <source>
        <dbReference type="ARBA" id="ARBA00022636"/>
    </source>
</evidence>
<dbReference type="InterPro" id="IPR015943">
    <property type="entry name" value="WD40/YVTN_repeat-like_dom_sf"/>
</dbReference>
<dbReference type="Proteomes" id="UP000317839">
    <property type="component" value="Unassembled WGS sequence"/>
</dbReference>
<dbReference type="EMBL" id="VIKR01000002">
    <property type="protein sequence ID" value="TQV75184.1"/>
    <property type="molecule type" value="Genomic_DNA"/>
</dbReference>
<dbReference type="Pfam" id="PF00990">
    <property type="entry name" value="GGDEF"/>
    <property type="match status" value="1"/>
</dbReference>
<dbReference type="InterPro" id="IPR001633">
    <property type="entry name" value="EAL_dom"/>
</dbReference>
<dbReference type="PROSITE" id="PS50887">
    <property type="entry name" value="GGDEF"/>
    <property type="match status" value="1"/>
</dbReference>
<name>A0A545TD82_9GAMM</name>
<keyword evidence="3" id="KW-0973">c-di-GMP</keyword>
<protein>
    <recommendedName>
        <fullName evidence="2">cyclic-guanylate-specific phosphodiesterase</fullName>
        <ecNumber evidence="2">3.1.4.52</ecNumber>
    </recommendedName>
</protein>
<evidence type="ECO:0000256" key="1">
    <source>
        <dbReference type="ARBA" id="ARBA00001946"/>
    </source>
</evidence>
<evidence type="ECO:0000313" key="8">
    <source>
        <dbReference type="Proteomes" id="UP000317839"/>
    </source>
</evidence>
<dbReference type="RefSeq" id="WP_142941801.1">
    <property type="nucleotide sequence ID" value="NZ_VIKR01000002.1"/>
</dbReference>
<comment type="cofactor">
    <cofactor evidence="1">
        <name>Mg(2+)</name>
        <dbReference type="ChEBI" id="CHEBI:18420"/>
    </cofactor>
</comment>
<dbReference type="PANTHER" id="PTHR44757">
    <property type="entry name" value="DIGUANYLATE CYCLASE DGCP"/>
    <property type="match status" value="1"/>
</dbReference>
<dbReference type="Gene3D" id="3.30.450.20">
    <property type="entry name" value="PAS domain"/>
    <property type="match status" value="1"/>
</dbReference>
<evidence type="ECO:0000256" key="4">
    <source>
        <dbReference type="ARBA" id="ARBA00051114"/>
    </source>
</evidence>
<dbReference type="InterPro" id="IPR011110">
    <property type="entry name" value="Reg_prop"/>
</dbReference>
<dbReference type="EC" id="3.1.4.52" evidence="2"/>
<sequence length="1376" mass="156729">MLIRRIFILILVLNLPLVAKAEFLKVKRLNDNPTIPSNYILDIDQLDSGYMLVSTDAGARLYDGYRYIPITKNSLNPDSPLNSRIYQSLQDSNGNLWFATDRGLFVLYHNQTDLKKISHNPQDTNSITNNNVRAILEDSRGDLWFGTLKGVSRLNPKTNQFKHYLNVNNKSQSKDYFGRIFKLIEENNYIWVGSTQGLFSINLTNDELKRATGKVGTAYITSATYIDDETLWFGSDINGIFEFNLKTREFKNYRKESWSRFELMSNNVWSLRKASNDVVWVGYWNQGASAFDLNTDKSFRIGSQSHNINSLPANSIEQVYEDDSGLIWIATNGGLAVFDQATFAISSLQHDPDAKNTINDSHVVYFLRQNDETTWLGSIGGLQKWNTKTDQIEQLTHLTISSTQKPLGSVWQVHMIDENNLLLATDRGMVRYNLQSEEIVHFSELKTRNDKALNVAFYAVTEDSDGWYFVASSASTIHRLNPTTGQSELIFDSSDSEETVEMEYITKLLLANDRSLWVGSTTGVYQLDPTYQLINKLNVNDSQFKLSGNLVYDLFEDNDGRIWVATSTGGINQIEYQGHQIVNVSYLNKNDGLPSNQIFNLIPYDDNSLWFSTQSQVGKFDLKTQTITNYSVIGGYDRIFVEGSTLVDPLGNIYIGGSEVIKFHPKDMVATEFNPKIKFSGVSRLHQTDNNFNPLQPKLKFEVQPEDSLVTFHFTSLDFADTVSNRYRYQLEGYDKNWLTPGNEPKASFTQLPPGQYLLKVQGTNRDGVWSDQTATMTVVVHPPLWRTWYAYLIYFLIVAGVIAQHYARKRKARQLELSALLSIKESEAKLKDVLWGSGDVLWRWDLRTNLITTTDNAGMKKDTHEEKSSFEEFLKTINPNDQAIVQDMIDRHLKGEQGYYEAQFRVLDDASQDWQWVMSRGRIVERDNDGNPVVLAGTRKNIEDLKKTEKQLRFLANYDQLTRLPNRALFQEHLLHAIAIAERFEEKLAVLFFDLDGFKDVNDSLGHAVGDQLLQRVALRLTRILRTTDSCARLGGDEFAVIIERLKDKDETLPTLNRLLEDISRPYALSDQTVTTSISVGVSIYPEHGKDPANLLKHADIAMYEAKRAGKKTYRFYDREMNALLVKRLELSNELKSAIVHDQFETHFQPRVSVETNQVAGFEALIRWRHPERGLISPAEFIPVAEDTGQILELGDWILRDACKQAAQWYIRGWRGFISINIAALQFQQVDLVSSVENALNLSDLPPECLELEITEGTLIKDINRTKNIILRLKRIGIKIALDDFGTGYSSLSYLQQLPIDSLKIDRSFINQIPGSSKSARLCKAIINMAHSLNLQVIAEGIEQQPQLDFLKEANCEEYQGYLFGKPVPASEIDL</sequence>
<dbReference type="PROSITE" id="PS50883">
    <property type="entry name" value="EAL"/>
    <property type="match status" value="1"/>
</dbReference>
<dbReference type="Gene3D" id="2.130.10.10">
    <property type="entry name" value="YVTN repeat-like/Quinoprotein amine dehydrogenase"/>
    <property type="match status" value="3"/>
</dbReference>
<dbReference type="GO" id="GO:0071732">
    <property type="term" value="P:cellular response to nitric oxide"/>
    <property type="evidence" value="ECO:0007669"/>
    <property type="project" value="UniProtKB-ARBA"/>
</dbReference>
<dbReference type="SMART" id="SM00052">
    <property type="entry name" value="EAL"/>
    <property type="match status" value="1"/>
</dbReference>
<dbReference type="InterPro" id="IPR013655">
    <property type="entry name" value="PAS_fold_3"/>
</dbReference>
<organism evidence="7 8">
    <name type="scientific">Aliikangiella marina</name>
    <dbReference type="NCBI Taxonomy" id="1712262"/>
    <lineage>
        <taxon>Bacteria</taxon>
        <taxon>Pseudomonadati</taxon>
        <taxon>Pseudomonadota</taxon>
        <taxon>Gammaproteobacteria</taxon>
        <taxon>Oceanospirillales</taxon>
        <taxon>Pleioneaceae</taxon>
        <taxon>Aliikangiella</taxon>
    </lineage>
</organism>
<dbReference type="FunFam" id="3.20.20.450:FF:000001">
    <property type="entry name" value="Cyclic di-GMP phosphodiesterase yahA"/>
    <property type="match status" value="1"/>
</dbReference>
<evidence type="ECO:0000313" key="7">
    <source>
        <dbReference type="EMBL" id="TQV75184.1"/>
    </source>
</evidence>
<dbReference type="CDD" id="cd01948">
    <property type="entry name" value="EAL"/>
    <property type="match status" value="1"/>
</dbReference>
<dbReference type="Pfam" id="PF07494">
    <property type="entry name" value="Reg_prop"/>
    <property type="match status" value="4"/>
</dbReference>
<dbReference type="SUPFAM" id="SSF63829">
    <property type="entry name" value="Calcium-dependent phosphotriesterase"/>
    <property type="match status" value="3"/>
</dbReference>
<dbReference type="SUPFAM" id="SSF55073">
    <property type="entry name" value="Nucleotide cyclase"/>
    <property type="match status" value="1"/>
</dbReference>
<dbReference type="InterPro" id="IPR000160">
    <property type="entry name" value="GGDEF_dom"/>
</dbReference>
<dbReference type="InterPro" id="IPR011123">
    <property type="entry name" value="Y_Y_Y"/>
</dbReference>
<keyword evidence="8" id="KW-1185">Reference proteome</keyword>
<dbReference type="PANTHER" id="PTHR44757:SF2">
    <property type="entry name" value="BIOFILM ARCHITECTURE MAINTENANCE PROTEIN MBAA"/>
    <property type="match status" value="1"/>
</dbReference>
<comment type="caution">
    <text evidence="7">The sequence shown here is derived from an EMBL/GenBank/DDBJ whole genome shotgun (WGS) entry which is preliminary data.</text>
</comment>
<dbReference type="OrthoDB" id="176203at2"/>